<keyword evidence="2" id="KW-1185">Reference proteome</keyword>
<protein>
    <submittedName>
        <fullName evidence="1">Uncharacterized protein</fullName>
    </submittedName>
</protein>
<organism evidence="1 2">
    <name type="scientific">Elysia crispata</name>
    <name type="common">lettuce slug</name>
    <dbReference type="NCBI Taxonomy" id="231223"/>
    <lineage>
        <taxon>Eukaryota</taxon>
        <taxon>Metazoa</taxon>
        <taxon>Spiralia</taxon>
        <taxon>Lophotrochozoa</taxon>
        <taxon>Mollusca</taxon>
        <taxon>Gastropoda</taxon>
        <taxon>Heterobranchia</taxon>
        <taxon>Euthyneura</taxon>
        <taxon>Panpulmonata</taxon>
        <taxon>Sacoglossa</taxon>
        <taxon>Placobranchoidea</taxon>
        <taxon>Plakobranchidae</taxon>
        <taxon>Elysia</taxon>
    </lineage>
</organism>
<reference evidence="1" key="1">
    <citation type="journal article" date="2023" name="G3 (Bethesda)">
        <title>A reference genome for the long-term kleptoplast-retaining sea slug Elysia crispata morphotype clarki.</title>
        <authorList>
            <person name="Eastman K.E."/>
            <person name="Pendleton A.L."/>
            <person name="Shaikh M.A."/>
            <person name="Suttiyut T."/>
            <person name="Ogas R."/>
            <person name="Tomko P."/>
            <person name="Gavelis G."/>
            <person name="Widhalm J.R."/>
            <person name="Wisecaver J.H."/>
        </authorList>
    </citation>
    <scope>NUCLEOTIDE SEQUENCE</scope>
    <source>
        <strain evidence="1">ECLA1</strain>
    </source>
</reference>
<evidence type="ECO:0000313" key="2">
    <source>
        <dbReference type="Proteomes" id="UP001283361"/>
    </source>
</evidence>
<comment type="caution">
    <text evidence="1">The sequence shown here is derived from an EMBL/GenBank/DDBJ whole genome shotgun (WGS) entry which is preliminary data.</text>
</comment>
<evidence type="ECO:0000313" key="1">
    <source>
        <dbReference type="EMBL" id="KAK3762457.1"/>
    </source>
</evidence>
<accession>A0AAE0Z467</accession>
<gene>
    <name evidence="1" type="ORF">RRG08_009845</name>
</gene>
<dbReference type="Proteomes" id="UP001283361">
    <property type="component" value="Unassembled WGS sequence"/>
</dbReference>
<dbReference type="AlphaFoldDB" id="A0AAE0Z467"/>
<name>A0AAE0Z467_9GAST</name>
<dbReference type="EMBL" id="JAWDGP010004710">
    <property type="protein sequence ID" value="KAK3762457.1"/>
    <property type="molecule type" value="Genomic_DNA"/>
</dbReference>
<sequence length="75" mass="8019">MRVVKSAKRRNSPSVRHIGSETVAMVTEKIDSSLAATACSLLGSSVPISEERGKLRDARSVRDLAGVKCCTFGLK</sequence>
<proteinExistence type="predicted"/>